<evidence type="ECO:0000256" key="1">
    <source>
        <dbReference type="SAM" id="MobiDB-lite"/>
    </source>
</evidence>
<organism evidence="3 4">
    <name type="scientific">Candidatus Nitrospira neomarina</name>
    <dbReference type="NCBI Taxonomy" id="3020899"/>
    <lineage>
        <taxon>Bacteria</taxon>
        <taxon>Pseudomonadati</taxon>
        <taxon>Nitrospirota</taxon>
        <taxon>Nitrospiria</taxon>
        <taxon>Nitrospirales</taxon>
        <taxon>Nitrospiraceae</taxon>
        <taxon>Nitrospira</taxon>
    </lineage>
</organism>
<evidence type="ECO:0000313" key="4">
    <source>
        <dbReference type="Proteomes" id="UP001302494"/>
    </source>
</evidence>
<dbReference type="CDD" id="cd00077">
    <property type="entry name" value="HDc"/>
    <property type="match status" value="1"/>
</dbReference>
<dbReference type="PANTHER" id="PTHR43155:SF2">
    <property type="entry name" value="CYCLIC DI-GMP PHOSPHODIESTERASE PA4108"/>
    <property type="match status" value="1"/>
</dbReference>
<dbReference type="PROSITE" id="PS51832">
    <property type="entry name" value="HD_GYP"/>
    <property type="match status" value="1"/>
</dbReference>
<protein>
    <submittedName>
        <fullName evidence="3">DUF3391 domain-containing protein</fullName>
    </submittedName>
</protein>
<evidence type="ECO:0000259" key="2">
    <source>
        <dbReference type="PROSITE" id="PS51832"/>
    </source>
</evidence>
<evidence type="ECO:0000313" key="3">
    <source>
        <dbReference type="EMBL" id="WNM61439.1"/>
    </source>
</evidence>
<name>A0AA96K2B2_9BACT</name>
<gene>
    <name evidence="3" type="ORF">PQG83_17015</name>
</gene>
<dbReference type="Proteomes" id="UP001302494">
    <property type="component" value="Chromosome"/>
</dbReference>
<dbReference type="NCBIfam" id="TIGR00277">
    <property type="entry name" value="HDIG"/>
    <property type="match status" value="1"/>
</dbReference>
<keyword evidence="4" id="KW-1185">Reference proteome</keyword>
<dbReference type="InterPro" id="IPR003607">
    <property type="entry name" value="HD/PDEase_dom"/>
</dbReference>
<dbReference type="SMART" id="SM00471">
    <property type="entry name" value="HDc"/>
    <property type="match status" value="1"/>
</dbReference>
<dbReference type="KEGG" id="nneo:PQG83_17015"/>
<feature type="domain" description="HD-GYP" evidence="2">
    <location>
        <begin position="170"/>
        <end position="367"/>
    </location>
</feature>
<sequence length="459" mass="51145">MSFVPLHPTALRLGLYIKIEGSWFSHPFPTNSFKIESAQNLETLRGLTKVKLYFDPDRSDPEGIPPDHTMALDRKKVQSPVEQDEEPSNESEAITPHDSSEEEATPEDPIQRKFAQHQAFQVYQEHLQAVGGQFQEVVQEAKQVMQDVITGRPRGLRTAQKIVGELYEILDIADNSRALLNLIGSNEPNEEFFLHALNVCSLSLMVGQDLGLSREDAEKLALGALFHDIGELKFPAEQLLRKGSMSAAERKNFLSTHPKYGVELAEKLPNFPYEAIDVIRQHHERLNGSGFPTGKKDDQISKFAKIVMVVDEYDELCHHPDPAKSLIPSEALSYLYVKCRHRLWHDVVVSLISQLGVYPPGSLVNLSNQKIGIVTSVNLANRLRPVILVYDEHTSSDVPIILNLSEEDESLSIVSAIRPADLSAKIRECLNPRRIISYFPSASSTESGVGGLRTLAGST</sequence>
<dbReference type="RefSeq" id="WP_312743596.1">
    <property type="nucleotide sequence ID" value="NZ_CP116968.1"/>
</dbReference>
<dbReference type="Pfam" id="PF11871">
    <property type="entry name" value="DUF3391"/>
    <property type="match status" value="1"/>
</dbReference>
<dbReference type="Pfam" id="PF13487">
    <property type="entry name" value="HD_5"/>
    <property type="match status" value="1"/>
</dbReference>
<dbReference type="SUPFAM" id="SSF109604">
    <property type="entry name" value="HD-domain/PDEase-like"/>
    <property type="match status" value="1"/>
</dbReference>
<dbReference type="InterPro" id="IPR021812">
    <property type="entry name" value="DUF3391"/>
</dbReference>
<accession>A0AA96K2B2</accession>
<reference evidence="3 4" key="1">
    <citation type="submission" date="2023-01" db="EMBL/GenBank/DDBJ databases">
        <title>Cultivation and genomic characterization of new, ubiquitous marine nitrite-oxidizing bacteria from the Nitrospirales.</title>
        <authorList>
            <person name="Mueller A.J."/>
            <person name="Daebeler A."/>
            <person name="Herbold C.W."/>
            <person name="Kirkegaard R.H."/>
            <person name="Daims H."/>
        </authorList>
    </citation>
    <scope>NUCLEOTIDE SEQUENCE [LARGE SCALE GENOMIC DNA]</scope>
    <source>
        <strain evidence="3 4">DK</strain>
    </source>
</reference>
<dbReference type="Gene3D" id="1.10.3210.10">
    <property type="entry name" value="Hypothetical protein af1432"/>
    <property type="match status" value="1"/>
</dbReference>
<dbReference type="InterPro" id="IPR037522">
    <property type="entry name" value="HD_GYP_dom"/>
</dbReference>
<dbReference type="InterPro" id="IPR006675">
    <property type="entry name" value="HDIG_dom"/>
</dbReference>
<dbReference type="PANTHER" id="PTHR43155">
    <property type="entry name" value="CYCLIC DI-GMP PHOSPHODIESTERASE PA4108-RELATED"/>
    <property type="match status" value="1"/>
</dbReference>
<proteinExistence type="predicted"/>
<dbReference type="EMBL" id="CP116968">
    <property type="protein sequence ID" value="WNM61439.1"/>
    <property type="molecule type" value="Genomic_DNA"/>
</dbReference>
<feature type="region of interest" description="Disordered" evidence="1">
    <location>
        <begin position="55"/>
        <end position="108"/>
    </location>
</feature>
<dbReference type="AlphaFoldDB" id="A0AA96K2B2"/>